<keyword evidence="5" id="KW-0539">Nucleus</keyword>
<protein>
    <recommendedName>
        <fullName evidence="6">Xylanolytic transcriptional activator regulatory domain-containing protein</fullName>
    </recommendedName>
</protein>
<gene>
    <name evidence="7" type="ORF">CONCODRAFT_77290</name>
</gene>
<dbReference type="AlphaFoldDB" id="A0A137PF19"/>
<evidence type="ECO:0000256" key="3">
    <source>
        <dbReference type="ARBA" id="ARBA00023015"/>
    </source>
</evidence>
<evidence type="ECO:0000256" key="5">
    <source>
        <dbReference type="ARBA" id="ARBA00023242"/>
    </source>
</evidence>
<evidence type="ECO:0000313" key="8">
    <source>
        <dbReference type="Proteomes" id="UP000070444"/>
    </source>
</evidence>
<sequence>MSPRTSSHNPNTSPQGAFYSFQLNSSTAPTDSVPVEDPFHQSINKRPAPTVKKSLVFRINERIDELENSVKAYCAIIDTLPMEKQTQIYDLETSSCDQSTSDSSERELIDEDVISSTVTYINLQLTKKSTFKKTPVYNSLSKNLVSLFFTLDEHFALPRILDIPQFFDIKTRPSYLLNAMYALSSQYSSHQDLAAVSFDVSQYFYDLAVNDIILNLHTPSLELIQTLTILSVVDLIRGYSTKGHLRIGEAIRLAQLLGYNEIDQEDCTLFDDLTNEEKDRIRNLWNILVRIDFGASQFMGRPNFVGVTTLPRLKAAKIKSYEDTQLVISSRSRLPSPVKMYYQQFMGLVKTMWNISSFANSPQIQLNDDCISEIYRCVQAIDHQYNQLPKLLRYTKKLFNSSNFQMVCFAQKIILLYVIFHSAKIYTHLFLFTKSEYTMYFPTMLSMAYNAVISCNGIARILKDFASIQSKHQESKQPNSSNASPDSEPITQFNNPPWFPSSYCQYAGICYIAVLKYIKLLKLHNIPYYQPKDDCPIYLVVNEKNLTKRFSSFIRTMKRFETCWEGTSEFLPMLTSTMESVESDPHHFLDFHFENEAIWGGHIDPWKFMESPAL</sequence>
<keyword evidence="4" id="KW-0804">Transcription</keyword>
<evidence type="ECO:0000256" key="1">
    <source>
        <dbReference type="ARBA" id="ARBA00004123"/>
    </source>
</evidence>
<dbReference type="GO" id="GO:0000981">
    <property type="term" value="F:DNA-binding transcription factor activity, RNA polymerase II-specific"/>
    <property type="evidence" value="ECO:0007669"/>
    <property type="project" value="InterPro"/>
</dbReference>
<dbReference type="GO" id="GO:0003677">
    <property type="term" value="F:DNA binding"/>
    <property type="evidence" value="ECO:0007669"/>
    <property type="project" value="InterPro"/>
</dbReference>
<evidence type="ECO:0000256" key="2">
    <source>
        <dbReference type="ARBA" id="ARBA00022723"/>
    </source>
</evidence>
<dbReference type="GO" id="GO:0008270">
    <property type="term" value="F:zinc ion binding"/>
    <property type="evidence" value="ECO:0007669"/>
    <property type="project" value="InterPro"/>
</dbReference>
<evidence type="ECO:0000256" key="4">
    <source>
        <dbReference type="ARBA" id="ARBA00023163"/>
    </source>
</evidence>
<organism evidence="7 8">
    <name type="scientific">Conidiobolus coronatus (strain ATCC 28846 / CBS 209.66 / NRRL 28638)</name>
    <name type="common">Delacroixia coronata</name>
    <dbReference type="NCBI Taxonomy" id="796925"/>
    <lineage>
        <taxon>Eukaryota</taxon>
        <taxon>Fungi</taxon>
        <taxon>Fungi incertae sedis</taxon>
        <taxon>Zoopagomycota</taxon>
        <taxon>Entomophthoromycotina</taxon>
        <taxon>Entomophthoromycetes</taxon>
        <taxon>Entomophthorales</taxon>
        <taxon>Ancylistaceae</taxon>
        <taxon>Conidiobolus</taxon>
    </lineage>
</organism>
<evidence type="ECO:0000259" key="6">
    <source>
        <dbReference type="Pfam" id="PF04082"/>
    </source>
</evidence>
<keyword evidence="8" id="KW-1185">Reference proteome</keyword>
<keyword evidence="3" id="KW-0805">Transcription regulation</keyword>
<dbReference type="GO" id="GO:0005634">
    <property type="term" value="C:nucleus"/>
    <property type="evidence" value="ECO:0007669"/>
    <property type="project" value="UniProtKB-SubCell"/>
</dbReference>
<dbReference type="PANTHER" id="PTHR47338">
    <property type="entry name" value="ZN(II)2CYS6 TRANSCRIPTION FACTOR (EUROFUNG)-RELATED"/>
    <property type="match status" value="1"/>
</dbReference>
<dbReference type="Proteomes" id="UP000070444">
    <property type="component" value="Unassembled WGS sequence"/>
</dbReference>
<dbReference type="Pfam" id="PF04082">
    <property type="entry name" value="Fungal_trans"/>
    <property type="match status" value="1"/>
</dbReference>
<reference evidence="7 8" key="1">
    <citation type="journal article" date="2015" name="Genome Biol. Evol.">
        <title>Phylogenomic analyses indicate that early fungi evolved digesting cell walls of algal ancestors of land plants.</title>
        <authorList>
            <person name="Chang Y."/>
            <person name="Wang S."/>
            <person name="Sekimoto S."/>
            <person name="Aerts A.L."/>
            <person name="Choi C."/>
            <person name="Clum A."/>
            <person name="LaButti K.M."/>
            <person name="Lindquist E.A."/>
            <person name="Yee Ngan C."/>
            <person name="Ohm R.A."/>
            <person name="Salamov A.A."/>
            <person name="Grigoriev I.V."/>
            <person name="Spatafora J.W."/>
            <person name="Berbee M.L."/>
        </authorList>
    </citation>
    <scope>NUCLEOTIDE SEQUENCE [LARGE SCALE GENOMIC DNA]</scope>
    <source>
        <strain evidence="7 8">NRRL 28638</strain>
    </source>
</reference>
<dbReference type="OrthoDB" id="424974at2759"/>
<feature type="domain" description="Xylanolytic transcriptional activator regulatory" evidence="6">
    <location>
        <begin position="159"/>
        <end position="285"/>
    </location>
</feature>
<proteinExistence type="predicted"/>
<keyword evidence="2" id="KW-0479">Metal-binding</keyword>
<dbReference type="CDD" id="cd12148">
    <property type="entry name" value="fungal_TF_MHR"/>
    <property type="match status" value="1"/>
</dbReference>
<dbReference type="GO" id="GO:0006351">
    <property type="term" value="P:DNA-templated transcription"/>
    <property type="evidence" value="ECO:0007669"/>
    <property type="project" value="InterPro"/>
</dbReference>
<name>A0A137PF19_CONC2</name>
<accession>A0A137PF19</accession>
<dbReference type="InterPro" id="IPR050815">
    <property type="entry name" value="TF_fung"/>
</dbReference>
<evidence type="ECO:0000313" key="7">
    <source>
        <dbReference type="EMBL" id="KXN73541.1"/>
    </source>
</evidence>
<comment type="subcellular location">
    <subcellularLocation>
        <location evidence="1">Nucleus</location>
    </subcellularLocation>
</comment>
<dbReference type="EMBL" id="KQ964435">
    <property type="protein sequence ID" value="KXN73541.1"/>
    <property type="molecule type" value="Genomic_DNA"/>
</dbReference>
<dbReference type="PANTHER" id="PTHR47338:SF5">
    <property type="entry name" value="ZN(II)2CYS6 TRANSCRIPTION FACTOR (EUROFUNG)"/>
    <property type="match status" value="1"/>
</dbReference>
<dbReference type="InterPro" id="IPR007219">
    <property type="entry name" value="XnlR_reg_dom"/>
</dbReference>